<proteinExistence type="predicted"/>
<reference evidence="2 3" key="1">
    <citation type="submission" date="2018-05" db="EMBL/GenBank/DDBJ databases">
        <title>Rhodoferax soyangensis sp.nov., isolated from an oligotrophic freshwater lake.</title>
        <authorList>
            <person name="Park M."/>
        </authorList>
    </citation>
    <scope>NUCLEOTIDE SEQUENCE [LARGE SCALE GENOMIC DNA]</scope>
    <source>
        <strain evidence="2 3">IMCC26218</strain>
    </source>
</reference>
<dbReference type="Proteomes" id="UP000260665">
    <property type="component" value="Unassembled WGS sequence"/>
</dbReference>
<name>A0A3E1R7C7_9BURK</name>
<dbReference type="AlphaFoldDB" id="A0A3E1R7C7"/>
<dbReference type="InterPro" id="IPR027417">
    <property type="entry name" value="P-loop_NTPase"/>
</dbReference>
<gene>
    <name evidence="2" type="ORF">DIC66_19390</name>
</gene>
<sequence>MFLLGMTATPRPQRPDLMDLPNNSRPGGRYRGENDRQLMLEALLSGLQMFYVSGPQ</sequence>
<evidence type="ECO:0000313" key="2">
    <source>
        <dbReference type="EMBL" id="RFO95278.1"/>
    </source>
</evidence>
<evidence type="ECO:0000256" key="1">
    <source>
        <dbReference type="SAM" id="MobiDB-lite"/>
    </source>
</evidence>
<protein>
    <submittedName>
        <fullName evidence="2">Uncharacterized protein</fullName>
    </submittedName>
</protein>
<dbReference type="Gene3D" id="3.40.50.300">
    <property type="entry name" value="P-loop containing nucleotide triphosphate hydrolases"/>
    <property type="match status" value="1"/>
</dbReference>
<accession>A0A3E1R7C7</accession>
<feature type="region of interest" description="Disordered" evidence="1">
    <location>
        <begin position="1"/>
        <end position="32"/>
    </location>
</feature>
<keyword evidence="3" id="KW-1185">Reference proteome</keyword>
<comment type="caution">
    <text evidence="2">The sequence shown here is derived from an EMBL/GenBank/DDBJ whole genome shotgun (WGS) entry which is preliminary data.</text>
</comment>
<dbReference type="EMBL" id="QFZK01000019">
    <property type="protein sequence ID" value="RFO95278.1"/>
    <property type="molecule type" value="Genomic_DNA"/>
</dbReference>
<organism evidence="2 3">
    <name type="scientific">Rhodoferax lacus</name>
    <dbReference type="NCBI Taxonomy" id="2184758"/>
    <lineage>
        <taxon>Bacteria</taxon>
        <taxon>Pseudomonadati</taxon>
        <taxon>Pseudomonadota</taxon>
        <taxon>Betaproteobacteria</taxon>
        <taxon>Burkholderiales</taxon>
        <taxon>Comamonadaceae</taxon>
        <taxon>Rhodoferax</taxon>
    </lineage>
</organism>
<evidence type="ECO:0000313" key="3">
    <source>
        <dbReference type="Proteomes" id="UP000260665"/>
    </source>
</evidence>